<dbReference type="EMBL" id="RBXO01000001">
    <property type="protein sequence ID" value="RKT55789.1"/>
    <property type="molecule type" value="Genomic_DNA"/>
</dbReference>
<feature type="compositionally biased region" description="Low complexity" evidence="1">
    <location>
        <begin position="626"/>
        <end position="652"/>
    </location>
</feature>
<evidence type="ECO:0000313" key="3">
    <source>
        <dbReference type="Proteomes" id="UP000282084"/>
    </source>
</evidence>
<evidence type="ECO:0000256" key="1">
    <source>
        <dbReference type="SAM" id="MobiDB-lite"/>
    </source>
</evidence>
<sequence length="739" mass="75041">MSRWAELNDEGVRLLQHGDVAEGRSALRAALAVAVGDERVAALVNLAAAEDLSGAPAEALDLLTEAVDLADPVSRAVVVASRGEVLARLDRWDEAWQDLTRGLADADARGQAVLRNARTGLLMVAGRLAEAEAEALATVDLAAANAPEVVPHAYANLARIAEAGGDEARAAEFRDLAERPCGVRPVDARWHECVRRNAEGAALAAAGRVEAAESAFAAAHAATLGSDDTEALVCRAAVAGNRAGAAGALGDGAAALRWNTEAVTCARTVVARVGDEYGTVGVLVNALLARAGNLRHAARHAEALADLDEAAALAGGEPSIAAVRASVLAACGRFAEAADAARAALDLAYGSAPELAPFVHTTLAGIAGATGDRAGGAEHLGLARDLARATGDAAAEATAVLSLARLAYLESANERAAALYDEAEGLVRATGDRHGLVVCLLGRAAVEVGAGRPRAALDLLDRAVAGLGDGATPVERIAVDQVRGAALEASGEYAAADGRYGAAERTAGRAGLWHVALGIAWWRADALLRWASTVDGEERRALCGRALDHALPAALAAEAVRQRFAHGPLRERWVALAAAPAIRSAFAALSSVGDVGLAAEYVDHLAGAVSLSPAGWSAPAGERSGPDGVSGSAGVPPGSAGASSGPDGVSVDPLGAPPLARDELVALPPPPSAEEGHLPYAAAYLDGVGDDPAFPAAGFALPPRVRLDPAVPSTLDAWIEVAERRYGFPVRSAEVVASW</sequence>
<dbReference type="AlphaFoldDB" id="A0A495W2T2"/>
<dbReference type="InterPro" id="IPR011990">
    <property type="entry name" value="TPR-like_helical_dom_sf"/>
</dbReference>
<gene>
    <name evidence="2" type="ORF">C8E97_4476</name>
</gene>
<proteinExistence type="predicted"/>
<evidence type="ECO:0000313" key="2">
    <source>
        <dbReference type="EMBL" id="RKT55789.1"/>
    </source>
</evidence>
<feature type="region of interest" description="Disordered" evidence="1">
    <location>
        <begin position="617"/>
        <end position="655"/>
    </location>
</feature>
<protein>
    <recommendedName>
        <fullName evidence="4">Tetratricopeptide repeat protein</fullName>
    </recommendedName>
</protein>
<comment type="caution">
    <text evidence="2">The sequence shown here is derived from an EMBL/GenBank/DDBJ whole genome shotgun (WGS) entry which is preliminary data.</text>
</comment>
<dbReference type="SUPFAM" id="SSF48452">
    <property type="entry name" value="TPR-like"/>
    <property type="match status" value="2"/>
</dbReference>
<reference evidence="2 3" key="1">
    <citation type="submission" date="2018-10" db="EMBL/GenBank/DDBJ databases">
        <title>Sequencing the genomes of 1000 actinobacteria strains.</title>
        <authorList>
            <person name="Klenk H.-P."/>
        </authorList>
    </citation>
    <scope>NUCLEOTIDE SEQUENCE [LARGE SCALE GENOMIC DNA]</scope>
    <source>
        <strain evidence="2 3">DSM 43800</strain>
    </source>
</reference>
<keyword evidence="3" id="KW-1185">Reference proteome</keyword>
<dbReference type="Proteomes" id="UP000282084">
    <property type="component" value="Unassembled WGS sequence"/>
</dbReference>
<accession>A0A495W2T2</accession>
<name>A0A495W2T2_9PSEU</name>
<organism evidence="2 3">
    <name type="scientific">Saccharothrix australiensis</name>
    <dbReference type="NCBI Taxonomy" id="2072"/>
    <lineage>
        <taxon>Bacteria</taxon>
        <taxon>Bacillati</taxon>
        <taxon>Actinomycetota</taxon>
        <taxon>Actinomycetes</taxon>
        <taxon>Pseudonocardiales</taxon>
        <taxon>Pseudonocardiaceae</taxon>
        <taxon>Saccharothrix</taxon>
    </lineage>
</organism>
<dbReference type="Gene3D" id="1.25.40.10">
    <property type="entry name" value="Tetratricopeptide repeat domain"/>
    <property type="match status" value="2"/>
</dbReference>
<evidence type="ECO:0008006" key="4">
    <source>
        <dbReference type="Google" id="ProtNLM"/>
    </source>
</evidence>